<dbReference type="InterPro" id="IPR001268">
    <property type="entry name" value="NADH_UbQ_OxRdtase_30kDa_su"/>
</dbReference>
<feature type="compositionally biased region" description="Polar residues" evidence="2">
    <location>
        <begin position="47"/>
        <end position="56"/>
    </location>
</feature>
<accession>A0A410WQQ0</accession>
<name>A0A410WQQ0_9BACL</name>
<evidence type="ECO:0000313" key="5">
    <source>
        <dbReference type="Proteomes" id="UP000288943"/>
    </source>
</evidence>
<sequence length="321" mass="34305">MTDKEKENSQETDIRSKPTKSDDKLEANTIEYKEKQGILSKEENNELHTSSVSTGSAGDDIAPPAGPSEQSASAAGTGESAPETPASGAAQRPDRAEARSAATAEAGGTAPAEANGAAPTEGAAAEDGSDKAKAAAEARAARAAARAAKTAAPAEDAPPKPPSPNQPMLDRLVEILKGEVAGDAVDEAFINEIDGHRPFVVIRGEHWVRAAEVFLQHEELQCGYLRSVSGVDLGNQLEVVYHLLSIPLRKEYGVRVRTEREAPSVPSVASVWPTADWNEREIYDLLGIDFPGHPNLTRIMMPDEWVGHPLRKDYEAYDPEV</sequence>
<dbReference type="PANTHER" id="PTHR10884:SF14">
    <property type="entry name" value="NADH DEHYDROGENASE [UBIQUINONE] IRON-SULFUR PROTEIN 3, MITOCHONDRIAL"/>
    <property type="match status" value="1"/>
</dbReference>
<feature type="domain" description="NADH:ubiquinone oxidoreductase 30kDa subunit" evidence="3">
    <location>
        <begin position="201"/>
        <end position="317"/>
    </location>
</feature>
<dbReference type="SUPFAM" id="SSF143243">
    <property type="entry name" value="Nqo5-like"/>
    <property type="match status" value="1"/>
</dbReference>
<evidence type="ECO:0000256" key="1">
    <source>
        <dbReference type="ARBA" id="ARBA00007569"/>
    </source>
</evidence>
<comment type="similarity">
    <text evidence="1">Belongs to the complex I 30 kDa subunit family.</text>
</comment>
<protein>
    <submittedName>
        <fullName evidence="4">NADH-quinone oxidoreductase subunit C</fullName>
    </submittedName>
</protein>
<reference evidence="4 5" key="1">
    <citation type="submission" date="2018-01" db="EMBL/GenBank/DDBJ databases">
        <title>The whole genome sequencing and assembly of Paenibacillus chitinolyticus KCCM 41400 strain.</title>
        <authorList>
            <person name="Kim J.-Y."/>
            <person name="Park M.-K."/>
            <person name="Lee Y.-J."/>
            <person name="Yi H."/>
            <person name="Bahn Y.-S."/>
            <person name="Kim J.F."/>
            <person name="Lee D.-W."/>
        </authorList>
    </citation>
    <scope>NUCLEOTIDE SEQUENCE [LARGE SCALE GENOMIC DNA]</scope>
    <source>
        <strain evidence="4 5">KCCM 41400</strain>
    </source>
</reference>
<feature type="region of interest" description="Disordered" evidence="2">
    <location>
        <begin position="1"/>
        <end position="168"/>
    </location>
</feature>
<proteinExistence type="inferred from homology"/>
<feature type="compositionally biased region" description="Low complexity" evidence="2">
    <location>
        <begin position="141"/>
        <end position="155"/>
    </location>
</feature>
<dbReference type="Gene3D" id="3.30.460.80">
    <property type="entry name" value="NADH:ubiquinone oxidoreductase, 30kDa subunit"/>
    <property type="match status" value="1"/>
</dbReference>
<feature type="compositionally biased region" description="Low complexity" evidence="2">
    <location>
        <begin position="99"/>
        <end position="126"/>
    </location>
</feature>
<dbReference type="OrthoDB" id="9803286at2"/>
<dbReference type="PANTHER" id="PTHR10884">
    <property type="entry name" value="NADH DEHYDROGENASE UBIQUINONE IRON-SULFUR PROTEIN 3"/>
    <property type="match status" value="1"/>
</dbReference>
<dbReference type="Pfam" id="PF00329">
    <property type="entry name" value="Complex1_30kDa"/>
    <property type="match status" value="1"/>
</dbReference>
<dbReference type="Proteomes" id="UP000288943">
    <property type="component" value="Chromosome"/>
</dbReference>
<dbReference type="AlphaFoldDB" id="A0A410WQQ0"/>
<evidence type="ECO:0000259" key="3">
    <source>
        <dbReference type="Pfam" id="PF00329"/>
    </source>
</evidence>
<dbReference type="GO" id="GO:0008137">
    <property type="term" value="F:NADH dehydrogenase (ubiquinone) activity"/>
    <property type="evidence" value="ECO:0007669"/>
    <property type="project" value="InterPro"/>
</dbReference>
<organism evidence="4 5">
    <name type="scientific">Paenibacillus chitinolyticus</name>
    <dbReference type="NCBI Taxonomy" id="79263"/>
    <lineage>
        <taxon>Bacteria</taxon>
        <taxon>Bacillati</taxon>
        <taxon>Bacillota</taxon>
        <taxon>Bacilli</taxon>
        <taxon>Bacillales</taxon>
        <taxon>Paenibacillaceae</taxon>
        <taxon>Paenibacillus</taxon>
    </lineage>
</organism>
<evidence type="ECO:0000313" key="4">
    <source>
        <dbReference type="EMBL" id="QAV16617.1"/>
    </source>
</evidence>
<feature type="compositionally biased region" description="Basic and acidic residues" evidence="2">
    <location>
        <begin position="1"/>
        <end position="46"/>
    </location>
</feature>
<dbReference type="KEGG" id="pchi:PC41400_02460"/>
<evidence type="ECO:0000256" key="2">
    <source>
        <dbReference type="SAM" id="MobiDB-lite"/>
    </source>
</evidence>
<feature type="compositionally biased region" description="Basic and acidic residues" evidence="2">
    <location>
        <begin position="128"/>
        <end position="140"/>
    </location>
</feature>
<dbReference type="InterPro" id="IPR037232">
    <property type="entry name" value="NADH_quin_OxRdtase_su_C/D-like"/>
</dbReference>
<gene>
    <name evidence="4" type="ORF">PC41400_02460</name>
</gene>
<dbReference type="EMBL" id="CP026520">
    <property type="protein sequence ID" value="QAV16617.1"/>
    <property type="molecule type" value="Genomic_DNA"/>
</dbReference>